<dbReference type="CDD" id="cd04301">
    <property type="entry name" value="NAT_SF"/>
    <property type="match status" value="1"/>
</dbReference>
<dbReference type="PANTHER" id="PTHR43877">
    <property type="entry name" value="AMINOALKYLPHOSPHONATE N-ACETYLTRANSFERASE-RELATED-RELATED"/>
    <property type="match status" value="1"/>
</dbReference>
<evidence type="ECO:0000313" key="5">
    <source>
        <dbReference type="Proteomes" id="UP001300261"/>
    </source>
</evidence>
<dbReference type="PROSITE" id="PS51186">
    <property type="entry name" value="GNAT"/>
    <property type="match status" value="1"/>
</dbReference>
<proteinExistence type="predicted"/>
<dbReference type="Proteomes" id="UP001300261">
    <property type="component" value="Unassembled WGS sequence"/>
</dbReference>
<dbReference type="InterPro" id="IPR050832">
    <property type="entry name" value="Bact_Acetyltransf"/>
</dbReference>
<dbReference type="Gene3D" id="3.40.630.30">
    <property type="match status" value="1"/>
</dbReference>
<feature type="domain" description="N-acetyltransferase" evidence="3">
    <location>
        <begin position="3"/>
        <end position="142"/>
    </location>
</feature>
<evidence type="ECO:0000313" key="4">
    <source>
        <dbReference type="EMBL" id="MCX2725860.1"/>
    </source>
</evidence>
<dbReference type="SUPFAM" id="SSF55729">
    <property type="entry name" value="Acyl-CoA N-acyltransferases (Nat)"/>
    <property type="match status" value="1"/>
</dbReference>
<dbReference type="RefSeq" id="WP_265967015.1">
    <property type="nucleotide sequence ID" value="NZ_JAPEVI010000003.1"/>
</dbReference>
<gene>
    <name evidence="4" type="ORF">ON753_26475</name>
</gene>
<keyword evidence="2" id="KW-0012">Acyltransferase</keyword>
<evidence type="ECO:0000256" key="2">
    <source>
        <dbReference type="ARBA" id="ARBA00023315"/>
    </source>
</evidence>
<dbReference type="Pfam" id="PF00583">
    <property type="entry name" value="Acetyltransf_1"/>
    <property type="match status" value="1"/>
</dbReference>
<evidence type="ECO:0000256" key="1">
    <source>
        <dbReference type="ARBA" id="ARBA00022679"/>
    </source>
</evidence>
<sequence length="159" mass="18152">MAVIIRPTEDGDHDVVHQMLTERWTGPDIMLDHQMVDASRLPGYVAFDGDDLVGLVTLIKREKEWEILTLDSLNRWGGVGSQLLDAVVSDARANNIPRLIVRTSNDNLDAFRFYQRRGFRLERVGRGVIDEERELKPGIPLRGDYGIEIHDEILFARTL</sequence>
<dbReference type="EMBL" id="JAPEVI010000003">
    <property type="protein sequence ID" value="MCX2725860.1"/>
    <property type="molecule type" value="Genomic_DNA"/>
</dbReference>
<comment type="caution">
    <text evidence="4">The sequence shown here is derived from an EMBL/GenBank/DDBJ whole genome shotgun (WGS) entry which is preliminary data.</text>
</comment>
<name>A0ABT3R9V5_9HYPH</name>
<organism evidence="4 5">
    <name type="scientific">Roseibium salinum</name>
    <dbReference type="NCBI Taxonomy" id="1604349"/>
    <lineage>
        <taxon>Bacteria</taxon>
        <taxon>Pseudomonadati</taxon>
        <taxon>Pseudomonadota</taxon>
        <taxon>Alphaproteobacteria</taxon>
        <taxon>Hyphomicrobiales</taxon>
        <taxon>Stappiaceae</taxon>
        <taxon>Roseibium</taxon>
    </lineage>
</organism>
<keyword evidence="5" id="KW-1185">Reference proteome</keyword>
<reference evidence="4 5" key="1">
    <citation type="journal article" date="2016" name="Int. J. Syst. Evol. Microbiol.">
        <title>Labrenzia salina sp. nov., isolated from the rhizosphere of the halophyte Arthrocnemum macrostachyum.</title>
        <authorList>
            <person name="Camacho M."/>
            <person name="Redondo-Gomez S."/>
            <person name="Rodriguez-Llorente I."/>
            <person name="Rohde M."/>
            <person name="Sproer C."/>
            <person name="Schumann P."/>
            <person name="Klenk H.P."/>
            <person name="Montero-Calasanz M.D.C."/>
        </authorList>
    </citation>
    <scope>NUCLEOTIDE SEQUENCE [LARGE SCALE GENOMIC DNA]</scope>
    <source>
        <strain evidence="4 5">DSM 29163</strain>
    </source>
</reference>
<dbReference type="InterPro" id="IPR016181">
    <property type="entry name" value="Acyl_CoA_acyltransferase"/>
</dbReference>
<evidence type="ECO:0000259" key="3">
    <source>
        <dbReference type="PROSITE" id="PS51186"/>
    </source>
</evidence>
<accession>A0ABT3R9V5</accession>
<protein>
    <submittedName>
        <fullName evidence="4">GNAT family N-acetyltransferase</fullName>
    </submittedName>
</protein>
<dbReference type="InterPro" id="IPR000182">
    <property type="entry name" value="GNAT_dom"/>
</dbReference>
<keyword evidence="1" id="KW-0808">Transferase</keyword>